<dbReference type="EC" id="3.6.1.41" evidence="3"/>
<name>A0A381W6B4_9ZZZZ</name>
<comment type="function">
    <text evidence="1">Hydrolyzes diadenosine 5',5'''-P1,P4-tetraphosphate to yield ADP.</text>
</comment>
<comment type="catalytic activity">
    <reaction evidence="8">
        <text>P(1),P(4)-bis(5'-adenosyl) tetraphosphate + H2O = 2 ADP + 2 H(+)</text>
        <dbReference type="Rhea" id="RHEA:24252"/>
        <dbReference type="ChEBI" id="CHEBI:15377"/>
        <dbReference type="ChEBI" id="CHEBI:15378"/>
        <dbReference type="ChEBI" id="CHEBI:58141"/>
        <dbReference type="ChEBI" id="CHEBI:456216"/>
        <dbReference type="EC" id="3.6.1.41"/>
    </reaction>
</comment>
<dbReference type="NCBIfam" id="NF001204">
    <property type="entry name" value="PRK00166.1"/>
    <property type="match status" value="1"/>
</dbReference>
<dbReference type="PANTHER" id="PTHR40942:SF4">
    <property type="entry name" value="CYTOCHROME C5"/>
    <property type="match status" value="1"/>
</dbReference>
<evidence type="ECO:0000256" key="6">
    <source>
        <dbReference type="ARBA" id="ARBA00032248"/>
    </source>
</evidence>
<evidence type="ECO:0000256" key="3">
    <source>
        <dbReference type="ARBA" id="ARBA00012506"/>
    </source>
</evidence>
<dbReference type="InterPro" id="IPR004617">
    <property type="entry name" value="ApaH"/>
</dbReference>
<gene>
    <name evidence="10" type="ORF">METZ01_LOCUS100953</name>
</gene>
<proteinExistence type="inferred from homology"/>
<evidence type="ECO:0000256" key="1">
    <source>
        <dbReference type="ARBA" id="ARBA00003413"/>
    </source>
</evidence>
<evidence type="ECO:0000259" key="9">
    <source>
        <dbReference type="Pfam" id="PF00149"/>
    </source>
</evidence>
<evidence type="ECO:0000256" key="5">
    <source>
        <dbReference type="ARBA" id="ARBA00031248"/>
    </source>
</evidence>
<accession>A0A381W6B4</accession>
<dbReference type="PANTHER" id="PTHR40942">
    <property type="match status" value="1"/>
</dbReference>
<feature type="domain" description="Calcineurin-like phosphoesterase" evidence="9">
    <location>
        <begin position="5"/>
        <end position="157"/>
    </location>
</feature>
<dbReference type="PIRSF" id="PIRSF000903">
    <property type="entry name" value="B5n-ttraPtase_sm"/>
    <property type="match status" value="1"/>
</dbReference>
<dbReference type="NCBIfam" id="TIGR00668">
    <property type="entry name" value="apaH"/>
    <property type="match status" value="1"/>
</dbReference>
<reference evidence="10" key="1">
    <citation type="submission" date="2018-05" db="EMBL/GenBank/DDBJ databases">
        <authorList>
            <person name="Lanie J.A."/>
            <person name="Ng W.-L."/>
            <person name="Kazmierczak K.M."/>
            <person name="Andrzejewski T.M."/>
            <person name="Davidsen T.M."/>
            <person name="Wayne K.J."/>
            <person name="Tettelin H."/>
            <person name="Glass J.I."/>
            <person name="Rusch D."/>
            <person name="Podicherti R."/>
            <person name="Tsui H.-C.T."/>
            <person name="Winkler M.E."/>
        </authorList>
    </citation>
    <scope>NUCLEOTIDE SEQUENCE</scope>
</reference>
<dbReference type="EMBL" id="UINC01010845">
    <property type="protein sequence ID" value="SVA48099.1"/>
    <property type="molecule type" value="Genomic_DNA"/>
</dbReference>
<dbReference type="Pfam" id="PF00149">
    <property type="entry name" value="Metallophos"/>
    <property type="match status" value="1"/>
</dbReference>
<dbReference type="GO" id="GO:0008803">
    <property type="term" value="F:bis(5'-nucleosyl)-tetraphosphatase (symmetrical) activity"/>
    <property type="evidence" value="ECO:0007669"/>
    <property type="project" value="UniProtKB-EC"/>
</dbReference>
<evidence type="ECO:0000256" key="4">
    <source>
        <dbReference type="ARBA" id="ARBA00022801"/>
    </source>
</evidence>
<protein>
    <recommendedName>
        <fullName evidence="3">bis(5'-nucleosyl)-tetraphosphatase (symmetrical)</fullName>
        <ecNumber evidence="3">3.6.1.41</ecNumber>
    </recommendedName>
    <alternativeName>
        <fullName evidence="6">Ap4A hydrolase</fullName>
    </alternativeName>
    <alternativeName>
        <fullName evidence="5">Diadenosine 5',5'''-P1,P4-tetraphosphate pyrophosphohydrolase</fullName>
    </alternativeName>
    <alternativeName>
        <fullName evidence="7">Diadenosine tetraphosphatase</fullName>
    </alternativeName>
</protein>
<evidence type="ECO:0000313" key="10">
    <source>
        <dbReference type="EMBL" id="SVA48099.1"/>
    </source>
</evidence>
<organism evidence="10">
    <name type="scientific">marine metagenome</name>
    <dbReference type="NCBI Taxonomy" id="408172"/>
    <lineage>
        <taxon>unclassified sequences</taxon>
        <taxon>metagenomes</taxon>
        <taxon>ecological metagenomes</taxon>
    </lineage>
</organism>
<dbReference type="InterPro" id="IPR029052">
    <property type="entry name" value="Metallo-depent_PP-like"/>
</dbReference>
<comment type="similarity">
    <text evidence="2">Belongs to the Ap4A hydrolase family.</text>
</comment>
<keyword evidence="4" id="KW-0378">Hydrolase</keyword>
<evidence type="ECO:0000256" key="8">
    <source>
        <dbReference type="ARBA" id="ARBA00049417"/>
    </source>
</evidence>
<dbReference type="InterPro" id="IPR004843">
    <property type="entry name" value="Calcineurin-like_PHP"/>
</dbReference>
<dbReference type="SUPFAM" id="SSF56300">
    <property type="entry name" value="Metallo-dependent phosphatases"/>
    <property type="match status" value="1"/>
</dbReference>
<evidence type="ECO:0000256" key="2">
    <source>
        <dbReference type="ARBA" id="ARBA00005419"/>
    </source>
</evidence>
<dbReference type="Gene3D" id="3.60.21.10">
    <property type="match status" value="1"/>
</dbReference>
<evidence type="ECO:0000256" key="7">
    <source>
        <dbReference type="ARBA" id="ARBA00033210"/>
    </source>
</evidence>
<dbReference type="AlphaFoldDB" id="A0A381W6B4"/>
<sequence>MANYVIGDVQGCFVELSGLLDVINFDESEDKLWFVGDLVNRGPDSVKTLKFVYKIKENCHIVLGNHDIHFLAVAEGLRKPFKDDTLRELLLDEELNLLKEWLRKQPLLYLEKVDCEQGLTTFLMSHAGIPPHWSLEQALKASKEIKNTLSCDKLYEEYLNSIWGNLPNKPAESLNRLERLRLNTNYLTRMRFCKANGELDLEIHEKFKFKKKEIPSSFRPWFLHSLRVLEEKIHIVFGHWADIAGKTGVSNITSVDTGCVWGYKLSAFRLEDKRLFSFNHIN</sequence>